<dbReference type="Proteomes" id="UP000717328">
    <property type="component" value="Unassembled WGS sequence"/>
</dbReference>
<evidence type="ECO:0000313" key="7">
    <source>
        <dbReference type="Proteomes" id="UP000717328"/>
    </source>
</evidence>
<feature type="signal peptide" evidence="4">
    <location>
        <begin position="1"/>
        <end position="19"/>
    </location>
</feature>
<comment type="caution">
    <text evidence="6">The sequence shown here is derived from an EMBL/GenBank/DDBJ whole genome shotgun (WGS) entry which is preliminary data.</text>
</comment>
<dbReference type="InterPro" id="IPR001461">
    <property type="entry name" value="Aspartic_peptidase_A1"/>
</dbReference>
<keyword evidence="3" id="KW-1133">Transmembrane helix</keyword>
<accession>A0A9P7GNC8</accession>
<gene>
    <name evidence="6" type="ORF">H0H81_005026</name>
</gene>
<comment type="similarity">
    <text evidence="1">Belongs to the peptidase A1 family.</text>
</comment>
<feature type="domain" description="Peptidase A1" evidence="5">
    <location>
        <begin position="68"/>
        <end position="408"/>
    </location>
</feature>
<feature type="chain" id="PRO_5040113636" description="Peptidase A1 domain-containing protein" evidence="4">
    <location>
        <begin position="20"/>
        <end position="583"/>
    </location>
</feature>
<dbReference type="GO" id="GO:0004190">
    <property type="term" value="F:aspartic-type endopeptidase activity"/>
    <property type="evidence" value="ECO:0007669"/>
    <property type="project" value="InterPro"/>
</dbReference>
<sequence length="583" mass="62424">MRFHTVPLALSLVTVTTSAFKVPFKQLKYRPGLARRAAGDSVADVQISVLASADGNGLDLSTAHDLIYMADITVGGTEYPVQLDTGSSDLWIKGAQTPIPNSKPTDTTYNLTYAIGWAYGHISYSPVTFANLSIASQAFLDVSDAQNPALGYGANGIVGLGFTSLSTIDALVNHTGSSTGRSLLYNMFEANPSEPNFLSFALQRSTDSGDEVEGSFAIGEYEPKYIAVANQTAIPTWPVTHPSRWNVLLDAVIINHANDTILIPTTTVVGAPKNKAVVLMDSGSSFTCVGPTLFVFMCSAQFSYAPKAICDAIYGDIPGAYYDSQIGQWVIPCSYEVNMALQIAGDIFPIHPLDVNPSGLTSTNTCVGSFIPQTVSVGAGEFDWLIGDNFLRSVYSIYNFGAFDAQGKLRNPYMQLLSIIDPDTASTSFHKARGGVAQTNITYQGLEGAATMPSFNISNDISSSLEMIGRYLPAMLAVVALNALILIILAISGTVIYCRRSRPTATPRVNRGRMSPMPMNPRHSYVAGGDLPLANQPHVYEPVSMALTEAISIANTEDPFLPPSPAFHNFGGSRSSDRPRSMA</sequence>
<reference evidence="6" key="1">
    <citation type="submission" date="2021-02" db="EMBL/GenBank/DDBJ databases">
        <authorList>
            <person name="Nieuwenhuis M."/>
            <person name="Van De Peppel L.J.J."/>
        </authorList>
    </citation>
    <scope>NUCLEOTIDE SEQUENCE</scope>
    <source>
        <strain evidence="6">D49</strain>
    </source>
</reference>
<keyword evidence="7" id="KW-1185">Reference proteome</keyword>
<proteinExistence type="inferred from homology"/>
<dbReference type="Gene3D" id="2.40.70.10">
    <property type="entry name" value="Acid Proteases"/>
    <property type="match status" value="2"/>
</dbReference>
<protein>
    <recommendedName>
        <fullName evidence="5">Peptidase A1 domain-containing protein</fullName>
    </recommendedName>
</protein>
<dbReference type="InterPro" id="IPR034164">
    <property type="entry name" value="Pepsin-like_dom"/>
</dbReference>
<dbReference type="PANTHER" id="PTHR47966">
    <property type="entry name" value="BETA-SITE APP-CLEAVING ENZYME, ISOFORM A-RELATED"/>
    <property type="match status" value="1"/>
</dbReference>
<dbReference type="GO" id="GO:0006508">
    <property type="term" value="P:proteolysis"/>
    <property type="evidence" value="ECO:0007669"/>
    <property type="project" value="InterPro"/>
</dbReference>
<evidence type="ECO:0000256" key="1">
    <source>
        <dbReference type="ARBA" id="ARBA00007447"/>
    </source>
</evidence>
<dbReference type="OrthoDB" id="2747330at2759"/>
<dbReference type="PRINTS" id="PR00792">
    <property type="entry name" value="PEPSIN"/>
</dbReference>
<evidence type="ECO:0000256" key="3">
    <source>
        <dbReference type="SAM" id="Phobius"/>
    </source>
</evidence>
<evidence type="ECO:0000313" key="6">
    <source>
        <dbReference type="EMBL" id="KAG5652430.1"/>
    </source>
</evidence>
<dbReference type="Pfam" id="PF00026">
    <property type="entry name" value="Asp"/>
    <property type="match status" value="1"/>
</dbReference>
<dbReference type="CDD" id="cd05471">
    <property type="entry name" value="pepsin_like"/>
    <property type="match status" value="1"/>
</dbReference>
<dbReference type="PANTHER" id="PTHR47966:SF57">
    <property type="entry name" value="PEPTIDASE A1 DOMAIN-CONTAINING PROTEIN"/>
    <property type="match status" value="1"/>
</dbReference>
<keyword evidence="4" id="KW-0732">Signal</keyword>
<dbReference type="InterPro" id="IPR021109">
    <property type="entry name" value="Peptidase_aspartic_dom_sf"/>
</dbReference>
<dbReference type="SUPFAM" id="SSF50630">
    <property type="entry name" value="Acid proteases"/>
    <property type="match status" value="1"/>
</dbReference>
<organism evidence="6 7">
    <name type="scientific">Sphagnurus paluster</name>
    <dbReference type="NCBI Taxonomy" id="117069"/>
    <lineage>
        <taxon>Eukaryota</taxon>
        <taxon>Fungi</taxon>
        <taxon>Dikarya</taxon>
        <taxon>Basidiomycota</taxon>
        <taxon>Agaricomycotina</taxon>
        <taxon>Agaricomycetes</taxon>
        <taxon>Agaricomycetidae</taxon>
        <taxon>Agaricales</taxon>
        <taxon>Tricholomatineae</taxon>
        <taxon>Lyophyllaceae</taxon>
        <taxon>Sphagnurus</taxon>
    </lineage>
</organism>
<evidence type="ECO:0000256" key="2">
    <source>
        <dbReference type="SAM" id="MobiDB-lite"/>
    </source>
</evidence>
<reference evidence="6" key="2">
    <citation type="submission" date="2021-10" db="EMBL/GenBank/DDBJ databases">
        <title>Phylogenomics reveals ancestral predisposition of the termite-cultivated fungus Termitomyces towards a domesticated lifestyle.</title>
        <authorList>
            <person name="Auxier B."/>
            <person name="Grum-Grzhimaylo A."/>
            <person name="Cardenas M.E."/>
            <person name="Lodge J.D."/>
            <person name="Laessoe T."/>
            <person name="Pedersen O."/>
            <person name="Smith M.E."/>
            <person name="Kuyper T.W."/>
            <person name="Franco-Molano E.A."/>
            <person name="Baroni T.J."/>
            <person name="Aanen D.K."/>
        </authorList>
    </citation>
    <scope>NUCLEOTIDE SEQUENCE</scope>
    <source>
        <strain evidence="6">D49</strain>
    </source>
</reference>
<feature type="transmembrane region" description="Helical" evidence="3">
    <location>
        <begin position="471"/>
        <end position="498"/>
    </location>
</feature>
<evidence type="ECO:0000259" key="5">
    <source>
        <dbReference type="PROSITE" id="PS51767"/>
    </source>
</evidence>
<dbReference type="EMBL" id="JABCKI010000127">
    <property type="protein sequence ID" value="KAG5652430.1"/>
    <property type="molecule type" value="Genomic_DNA"/>
</dbReference>
<keyword evidence="3" id="KW-0812">Transmembrane</keyword>
<dbReference type="PROSITE" id="PS51767">
    <property type="entry name" value="PEPTIDASE_A1"/>
    <property type="match status" value="1"/>
</dbReference>
<name>A0A9P7GNC8_9AGAR</name>
<dbReference type="AlphaFoldDB" id="A0A9P7GNC8"/>
<dbReference type="InterPro" id="IPR033121">
    <property type="entry name" value="PEPTIDASE_A1"/>
</dbReference>
<evidence type="ECO:0000256" key="4">
    <source>
        <dbReference type="SAM" id="SignalP"/>
    </source>
</evidence>
<keyword evidence="3" id="KW-0472">Membrane</keyword>
<feature type="region of interest" description="Disordered" evidence="2">
    <location>
        <begin position="564"/>
        <end position="583"/>
    </location>
</feature>